<evidence type="ECO:0000313" key="3">
    <source>
        <dbReference type="Proteomes" id="UP000596661"/>
    </source>
</evidence>
<protein>
    <submittedName>
        <fullName evidence="2">Uncharacterized protein</fullName>
    </submittedName>
</protein>
<dbReference type="Proteomes" id="UP000596661">
    <property type="component" value="Chromosome 5"/>
</dbReference>
<proteinExistence type="predicted"/>
<feature type="region of interest" description="Disordered" evidence="1">
    <location>
        <begin position="1"/>
        <end position="20"/>
    </location>
</feature>
<keyword evidence="3" id="KW-1185">Reference proteome</keyword>
<dbReference type="AlphaFoldDB" id="A0A803PRP2"/>
<reference evidence="2" key="1">
    <citation type="submission" date="2018-11" db="EMBL/GenBank/DDBJ databases">
        <authorList>
            <person name="Grassa J C."/>
        </authorList>
    </citation>
    <scope>NUCLEOTIDE SEQUENCE [LARGE SCALE GENOMIC DNA]</scope>
</reference>
<organism evidence="2 3">
    <name type="scientific">Cannabis sativa</name>
    <name type="common">Hemp</name>
    <name type="synonym">Marijuana</name>
    <dbReference type="NCBI Taxonomy" id="3483"/>
    <lineage>
        <taxon>Eukaryota</taxon>
        <taxon>Viridiplantae</taxon>
        <taxon>Streptophyta</taxon>
        <taxon>Embryophyta</taxon>
        <taxon>Tracheophyta</taxon>
        <taxon>Spermatophyta</taxon>
        <taxon>Magnoliopsida</taxon>
        <taxon>eudicotyledons</taxon>
        <taxon>Gunneridae</taxon>
        <taxon>Pentapetalae</taxon>
        <taxon>rosids</taxon>
        <taxon>fabids</taxon>
        <taxon>Rosales</taxon>
        <taxon>Cannabaceae</taxon>
        <taxon>Cannabis</taxon>
    </lineage>
</organism>
<evidence type="ECO:0000256" key="1">
    <source>
        <dbReference type="SAM" id="MobiDB-lite"/>
    </source>
</evidence>
<sequence>MAGPSSTQVPEVVEASASHPPITIDVANPTSNINLGEMAPQTPSGVDAFKLVGLYPPEYNLDDNNMIDEPNVLAQLANVNHLALIGIEDLSSSNSGTTDLVVDLTLPLPTRRRGSDMFRHLVECYTTVVDENQQPLSKALSPILTSQIEDEVGSSQHHRGGSIDVYVLWDDLAGDLQDIILSATQIIRSQQASQTLKEELATFKANVEKTKLEQEYLKQKITDNSRINNPGIKLEHIPEEYRDKEVVVKEMVEPVPHHAEATILVVQLEDVADEDRLGDTLPQESYPMRYL</sequence>
<dbReference type="EnsemblPlants" id="evm.model.05.747">
    <property type="protein sequence ID" value="cds.evm.model.05.747"/>
    <property type="gene ID" value="evm.TU.05.747"/>
</dbReference>
<dbReference type="EMBL" id="UZAU01000449">
    <property type="status" value="NOT_ANNOTATED_CDS"/>
    <property type="molecule type" value="Genomic_DNA"/>
</dbReference>
<evidence type="ECO:0000313" key="2">
    <source>
        <dbReference type="EnsemblPlants" id="cds.evm.model.05.747"/>
    </source>
</evidence>
<reference evidence="2" key="2">
    <citation type="submission" date="2021-03" db="UniProtKB">
        <authorList>
            <consortium name="EnsemblPlants"/>
        </authorList>
    </citation>
    <scope>IDENTIFICATION</scope>
</reference>
<accession>A0A803PRP2</accession>
<dbReference type="Gramene" id="evm.model.05.747">
    <property type="protein sequence ID" value="cds.evm.model.05.747"/>
    <property type="gene ID" value="evm.TU.05.747"/>
</dbReference>
<name>A0A803PRP2_CANSA</name>